<evidence type="ECO:0000256" key="5">
    <source>
        <dbReference type="ARBA" id="ARBA00022801"/>
    </source>
</evidence>
<evidence type="ECO:0000256" key="4">
    <source>
        <dbReference type="ARBA" id="ARBA00022759"/>
    </source>
</evidence>
<reference evidence="9" key="1">
    <citation type="journal article" date="2019" name="Sci. Rep.">
        <title>Draft genome of Tanacetum cinerariifolium, the natural source of mosquito coil.</title>
        <authorList>
            <person name="Yamashiro T."/>
            <person name="Shiraishi A."/>
            <person name="Satake H."/>
            <person name="Nakayama K."/>
        </authorList>
    </citation>
    <scope>NUCLEOTIDE SEQUENCE</scope>
</reference>
<dbReference type="InterPro" id="IPR036397">
    <property type="entry name" value="RNaseH_sf"/>
</dbReference>
<dbReference type="Pfam" id="PF17917">
    <property type="entry name" value="RT_RNaseH"/>
    <property type="match status" value="1"/>
</dbReference>
<dbReference type="Pfam" id="PF24626">
    <property type="entry name" value="SH3_Tf2-1"/>
    <property type="match status" value="1"/>
</dbReference>
<dbReference type="Gene3D" id="3.10.10.10">
    <property type="entry name" value="HIV Type 1 Reverse Transcriptase, subunit A, domain 1"/>
    <property type="match status" value="1"/>
</dbReference>
<organism evidence="9">
    <name type="scientific">Tanacetum cinerariifolium</name>
    <name type="common">Dalmatian daisy</name>
    <name type="synonym">Chrysanthemum cinerariifolium</name>
    <dbReference type="NCBI Taxonomy" id="118510"/>
    <lineage>
        <taxon>Eukaryota</taxon>
        <taxon>Viridiplantae</taxon>
        <taxon>Streptophyta</taxon>
        <taxon>Embryophyta</taxon>
        <taxon>Tracheophyta</taxon>
        <taxon>Spermatophyta</taxon>
        <taxon>Magnoliopsida</taxon>
        <taxon>eudicotyledons</taxon>
        <taxon>Gunneridae</taxon>
        <taxon>Pentapetalae</taxon>
        <taxon>asterids</taxon>
        <taxon>campanulids</taxon>
        <taxon>Asterales</taxon>
        <taxon>Asteraceae</taxon>
        <taxon>Asteroideae</taxon>
        <taxon>Anthemideae</taxon>
        <taxon>Anthemidinae</taxon>
        <taxon>Tanacetum</taxon>
    </lineage>
</organism>
<evidence type="ECO:0000259" key="8">
    <source>
        <dbReference type="Pfam" id="PF24626"/>
    </source>
</evidence>
<dbReference type="InterPro" id="IPR050951">
    <property type="entry name" value="Retrovirus_Pol_polyprotein"/>
</dbReference>
<dbReference type="CDD" id="cd09274">
    <property type="entry name" value="RNase_HI_RT_Ty3"/>
    <property type="match status" value="1"/>
</dbReference>
<dbReference type="GO" id="GO:0003964">
    <property type="term" value="F:RNA-directed DNA polymerase activity"/>
    <property type="evidence" value="ECO:0007669"/>
    <property type="project" value="UniProtKB-KW"/>
</dbReference>
<dbReference type="PANTHER" id="PTHR37984">
    <property type="entry name" value="PROTEIN CBG26694"/>
    <property type="match status" value="1"/>
</dbReference>
<dbReference type="InterPro" id="IPR056924">
    <property type="entry name" value="SH3_Tf2-1"/>
</dbReference>
<dbReference type="GO" id="GO:0003676">
    <property type="term" value="F:nucleic acid binding"/>
    <property type="evidence" value="ECO:0007669"/>
    <property type="project" value="InterPro"/>
</dbReference>
<evidence type="ECO:0000256" key="3">
    <source>
        <dbReference type="ARBA" id="ARBA00022722"/>
    </source>
</evidence>
<comment type="caution">
    <text evidence="9">The sequence shown here is derived from an EMBL/GenBank/DDBJ whole genome shotgun (WGS) entry which is preliminary data.</text>
</comment>
<proteinExistence type="predicted"/>
<evidence type="ECO:0000256" key="1">
    <source>
        <dbReference type="ARBA" id="ARBA00022679"/>
    </source>
</evidence>
<evidence type="ECO:0000259" key="7">
    <source>
        <dbReference type="Pfam" id="PF17917"/>
    </source>
</evidence>
<dbReference type="SUPFAM" id="SSF56672">
    <property type="entry name" value="DNA/RNA polymerases"/>
    <property type="match status" value="2"/>
</dbReference>
<feature type="domain" description="Reverse transcriptase RNase H-like" evidence="7">
    <location>
        <begin position="168"/>
        <end position="264"/>
    </location>
</feature>
<feature type="domain" description="Tf2-1-like SH3-like" evidence="8">
    <location>
        <begin position="300"/>
        <end position="350"/>
    </location>
</feature>
<keyword evidence="3" id="KW-0540">Nuclease</keyword>
<protein>
    <submittedName>
        <fullName evidence="9">Putative reverse transcriptase domain-containing protein</fullName>
    </submittedName>
</protein>
<dbReference type="Gene3D" id="3.30.420.10">
    <property type="entry name" value="Ribonuclease H-like superfamily/Ribonuclease H"/>
    <property type="match status" value="1"/>
</dbReference>
<accession>A0A6L2L9T5</accession>
<dbReference type="GO" id="GO:0016787">
    <property type="term" value="F:hydrolase activity"/>
    <property type="evidence" value="ECO:0007669"/>
    <property type="project" value="UniProtKB-KW"/>
</dbReference>
<dbReference type="GO" id="GO:0004519">
    <property type="term" value="F:endonuclease activity"/>
    <property type="evidence" value="ECO:0007669"/>
    <property type="project" value="UniProtKB-KW"/>
</dbReference>
<name>A0A6L2L9T5_TANCI</name>
<sequence length="420" mass="47666">MPIELGTFDVIISMDWLVNHNAIIVCGEKVVRIPYKNKTLTVESEKSMSRLKVISCIKAHKYIEQGCQLFLAHVTEKKLKDKRLEDAHVIRDFPKVFPDDLLGLPTPRKVEFQIDLVLGATPVACAPYHLAPSKMRELLVQLQELLEKGFIRPSSSPAPILALPEGTEDLVVYCEASLKGYGAMLMQRGKVIAYASRQLKVHEENYTTHDLELGAVVFALRLWRHYLYGTKCVVFTDHKSLQYILNQKELNLRQQIWIELLSDYDCEIRYHPRKANVMADALSCKERISPLAVRALKGAVCFGKRKNLSLCYIRPFKILARVCPVAYTLELPKELKGIHSTFHVSNLKKCLAEDDIVVSMDEIQLDDKLHMIEEPVEIVDLEIKKKDSHLLTSKDEARKNGYVELSTETALPKGGDNGTT</sequence>
<dbReference type="InterPro" id="IPR041373">
    <property type="entry name" value="RT_RNaseH"/>
</dbReference>
<evidence type="ECO:0000256" key="2">
    <source>
        <dbReference type="ARBA" id="ARBA00022695"/>
    </source>
</evidence>
<keyword evidence="4" id="KW-0255">Endonuclease</keyword>
<gene>
    <name evidence="9" type="ORF">Tci_029013</name>
</gene>
<keyword evidence="2" id="KW-0548">Nucleotidyltransferase</keyword>
<keyword evidence="5" id="KW-0378">Hydrolase</keyword>
<keyword evidence="1" id="KW-0808">Transferase</keyword>
<dbReference type="InterPro" id="IPR043502">
    <property type="entry name" value="DNA/RNA_pol_sf"/>
</dbReference>
<dbReference type="EMBL" id="BKCJ010003765">
    <property type="protein sequence ID" value="GEU57035.1"/>
    <property type="molecule type" value="Genomic_DNA"/>
</dbReference>
<dbReference type="AlphaFoldDB" id="A0A6L2L9T5"/>
<evidence type="ECO:0000313" key="9">
    <source>
        <dbReference type="EMBL" id="GEU57035.1"/>
    </source>
</evidence>
<evidence type="ECO:0000256" key="6">
    <source>
        <dbReference type="ARBA" id="ARBA00022918"/>
    </source>
</evidence>
<dbReference type="PANTHER" id="PTHR37984:SF5">
    <property type="entry name" value="PROTEIN NYNRIN-LIKE"/>
    <property type="match status" value="1"/>
</dbReference>
<keyword evidence="6 9" id="KW-0695">RNA-directed DNA polymerase</keyword>